<dbReference type="EMBL" id="JADKGY010000001">
    <property type="protein sequence ID" value="MBK9982117.1"/>
    <property type="molecule type" value="Genomic_DNA"/>
</dbReference>
<keyword evidence="3" id="KW-0106">Calcium</keyword>
<protein>
    <recommendedName>
        <fullName evidence="4">Calx-beta domain-containing protein</fullName>
    </recommendedName>
</protein>
<dbReference type="Gene3D" id="2.60.40.2030">
    <property type="match status" value="2"/>
</dbReference>
<dbReference type="GO" id="GO:0016020">
    <property type="term" value="C:membrane"/>
    <property type="evidence" value="ECO:0007669"/>
    <property type="project" value="InterPro"/>
</dbReference>
<evidence type="ECO:0000256" key="2">
    <source>
        <dbReference type="ARBA" id="ARBA00022737"/>
    </source>
</evidence>
<sequence length="162" mass="16841">MVVNGDLKVELDETVIMTLSNPVNGAIQNGTGTGTITNDDSGVITITSPSIVEGDAGTQNLVFNINMSAISDANVIFNFATANGTATAGSDYVANSGTITLTPGQTTATVTVVINGDCTIEPNEVFTVVLSALNAMEEISPFLQPVLHWPEQGQSSMRTSFL</sequence>
<dbReference type="Proteomes" id="UP000808337">
    <property type="component" value="Unassembled WGS sequence"/>
</dbReference>
<reference evidence="5 6" key="1">
    <citation type="submission" date="2020-10" db="EMBL/GenBank/DDBJ databases">
        <title>Connecting structure to function with the recovery of over 1000 high-quality activated sludge metagenome-assembled genomes encoding full-length rRNA genes using long-read sequencing.</title>
        <authorList>
            <person name="Singleton C.M."/>
            <person name="Petriglieri F."/>
            <person name="Kristensen J.M."/>
            <person name="Kirkegaard R.H."/>
            <person name="Michaelsen T.Y."/>
            <person name="Andersen M.H."/>
            <person name="Karst S.M."/>
            <person name="Dueholm M.S."/>
            <person name="Nielsen P.H."/>
            <person name="Albertsen M."/>
        </authorList>
    </citation>
    <scope>NUCLEOTIDE SEQUENCE [LARGE SCALE GENOMIC DNA]</scope>
    <source>
        <strain evidence="5">Ribe_18-Q3-R11-54_MAXAC.273</strain>
    </source>
</reference>
<feature type="domain" description="Calx-beta" evidence="4">
    <location>
        <begin position="32"/>
        <end position="131"/>
    </location>
</feature>
<dbReference type="InterPro" id="IPR003644">
    <property type="entry name" value="Calx_beta"/>
</dbReference>
<gene>
    <name evidence="5" type="ORF">IPP15_06770</name>
</gene>
<evidence type="ECO:0000256" key="3">
    <source>
        <dbReference type="ARBA" id="ARBA00022837"/>
    </source>
</evidence>
<dbReference type="SUPFAM" id="SSF141072">
    <property type="entry name" value="CalX-like"/>
    <property type="match status" value="2"/>
</dbReference>
<evidence type="ECO:0000259" key="4">
    <source>
        <dbReference type="SMART" id="SM00237"/>
    </source>
</evidence>
<evidence type="ECO:0000313" key="6">
    <source>
        <dbReference type="Proteomes" id="UP000808337"/>
    </source>
</evidence>
<organism evidence="5 6">
    <name type="scientific">Candidatus Opimibacter skivensis</name>
    <dbReference type="NCBI Taxonomy" id="2982028"/>
    <lineage>
        <taxon>Bacteria</taxon>
        <taxon>Pseudomonadati</taxon>
        <taxon>Bacteroidota</taxon>
        <taxon>Saprospiria</taxon>
        <taxon>Saprospirales</taxon>
        <taxon>Saprospiraceae</taxon>
        <taxon>Candidatus Opimibacter</taxon>
    </lineage>
</organism>
<keyword evidence="2" id="KW-0677">Repeat</keyword>
<dbReference type="AlphaFoldDB" id="A0A9D7SUI6"/>
<dbReference type="SMART" id="SM00237">
    <property type="entry name" value="Calx_beta"/>
    <property type="match status" value="1"/>
</dbReference>
<accession>A0A9D7SUI6</accession>
<dbReference type="PANTHER" id="PTHR37494">
    <property type="entry name" value="HEMAGGLUTININ"/>
    <property type="match status" value="1"/>
</dbReference>
<dbReference type="InterPro" id="IPR038081">
    <property type="entry name" value="CalX-like_sf"/>
</dbReference>
<keyword evidence="1" id="KW-0732">Signal</keyword>
<dbReference type="Pfam" id="PF03160">
    <property type="entry name" value="Calx-beta"/>
    <property type="match status" value="1"/>
</dbReference>
<dbReference type="GO" id="GO:0007154">
    <property type="term" value="P:cell communication"/>
    <property type="evidence" value="ECO:0007669"/>
    <property type="project" value="InterPro"/>
</dbReference>
<evidence type="ECO:0000256" key="1">
    <source>
        <dbReference type="ARBA" id="ARBA00022729"/>
    </source>
</evidence>
<comment type="caution">
    <text evidence="5">The sequence shown here is derived from an EMBL/GenBank/DDBJ whole genome shotgun (WGS) entry which is preliminary data.</text>
</comment>
<name>A0A9D7SUI6_9BACT</name>
<dbReference type="PANTHER" id="PTHR37494:SF1">
    <property type="entry name" value="STAPHYLOCOCCUS AUREUS SURFACE PROTEIN A"/>
    <property type="match status" value="1"/>
</dbReference>
<proteinExistence type="predicted"/>
<evidence type="ECO:0000313" key="5">
    <source>
        <dbReference type="EMBL" id="MBK9982117.1"/>
    </source>
</evidence>